<sequence length="447" mass="49286">MRALFPFAQSYTPLNHGSYGSVPLTILSHRENLLRAYESRECIYKQFTLPPLLAAARARVAPLLGAATDEVVFVTNATTGVNAVLRNLVYDEGDVIVYPASIYPACLNTVRFLEETTGVRGVVVDVVYPVEDDELVERFRAVVEGVGREGGRVRVAVFDTIVSGPGVRVPWERLVGVCRELGVLSLVDGAHAIGHLDMRHAGEVKPDFLVTNCHKWLYAPRGCAVLYVPFANQHLITTCLPTSHGYKPPSVRKAIPTTAYFVNLFVDVSTADATPFICVPAALKFREDVCGGEEAILAYNHALAYEGGNRVSEMLGTEVLDNKSGSIRRCGFANVKLPLSVGGDSERGDVKSEDVGRVLLFIYRTAAREFDTYMQTFFYAGCFWTRFSAQIYLEMADFEWAARTLLGLCARVKKGEWRAMEAGAEEWMAVAEGSNYDERRAGVLEGR</sequence>
<feature type="domain" description="Aminotransferase class V" evidence="2">
    <location>
        <begin position="53"/>
        <end position="233"/>
    </location>
</feature>
<keyword evidence="4" id="KW-1185">Reference proteome</keyword>
<reference evidence="3" key="2">
    <citation type="submission" date="2023-06" db="EMBL/GenBank/DDBJ databases">
        <authorList>
            <consortium name="Lawrence Berkeley National Laboratory"/>
            <person name="Haridas S."/>
            <person name="Hensen N."/>
            <person name="Bonometti L."/>
            <person name="Westerberg I."/>
            <person name="Brannstrom I.O."/>
            <person name="Guillou S."/>
            <person name="Cros-Aarteil S."/>
            <person name="Calhoun S."/>
            <person name="Kuo A."/>
            <person name="Mondo S."/>
            <person name="Pangilinan J."/>
            <person name="Riley R."/>
            <person name="Labutti K."/>
            <person name="Andreopoulos B."/>
            <person name="Lipzen A."/>
            <person name="Chen C."/>
            <person name="Yanf M."/>
            <person name="Daum C."/>
            <person name="Ng V."/>
            <person name="Clum A."/>
            <person name="Steindorff A."/>
            <person name="Ohm R."/>
            <person name="Martin F."/>
            <person name="Silar P."/>
            <person name="Natvig D."/>
            <person name="Lalanne C."/>
            <person name="Gautier V."/>
            <person name="Ament-Velasquez S.L."/>
            <person name="Kruys A."/>
            <person name="Hutchinson M.I."/>
            <person name="Powell A.J."/>
            <person name="Barry K."/>
            <person name="Miller A.N."/>
            <person name="Grigoriev I.V."/>
            <person name="Debuchy R."/>
            <person name="Gladieux P."/>
            <person name="Thoren M.H."/>
            <person name="Johannesson H."/>
        </authorList>
    </citation>
    <scope>NUCLEOTIDE SEQUENCE</scope>
    <source>
        <strain evidence="3">CBS 314.62</strain>
    </source>
</reference>
<keyword evidence="3" id="KW-0808">Transferase</keyword>
<dbReference type="AlphaFoldDB" id="A0AAE0WYP9"/>
<organism evidence="3 4">
    <name type="scientific">Podospora appendiculata</name>
    <dbReference type="NCBI Taxonomy" id="314037"/>
    <lineage>
        <taxon>Eukaryota</taxon>
        <taxon>Fungi</taxon>
        <taxon>Dikarya</taxon>
        <taxon>Ascomycota</taxon>
        <taxon>Pezizomycotina</taxon>
        <taxon>Sordariomycetes</taxon>
        <taxon>Sordariomycetidae</taxon>
        <taxon>Sordariales</taxon>
        <taxon>Podosporaceae</taxon>
        <taxon>Podospora</taxon>
    </lineage>
</organism>
<proteinExistence type="predicted"/>
<dbReference type="EMBL" id="JAULSO010000008">
    <property type="protein sequence ID" value="KAK3681054.1"/>
    <property type="molecule type" value="Genomic_DNA"/>
</dbReference>
<dbReference type="InterPro" id="IPR000192">
    <property type="entry name" value="Aminotrans_V_dom"/>
</dbReference>
<dbReference type="SUPFAM" id="SSF53383">
    <property type="entry name" value="PLP-dependent transferases"/>
    <property type="match status" value="1"/>
</dbReference>
<evidence type="ECO:0000313" key="3">
    <source>
        <dbReference type="EMBL" id="KAK3681054.1"/>
    </source>
</evidence>
<keyword evidence="3" id="KW-0032">Aminotransferase</keyword>
<dbReference type="PANTHER" id="PTHR43092">
    <property type="entry name" value="L-CYSTEINE DESULFHYDRASE"/>
    <property type="match status" value="1"/>
</dbReference>
<evidence type="ECO:0000256" key="1">
    <source>
        <dbReference type="ARBA" id="ARBA00022898"/>
    </source>
</evidence>
<dbReference type="GO" id="GO:0008483">
    <property type="term" value="F:transaminase activity"/>
    <property type="evidence" value="ECO:0007669"/>
    <property type="project" value="UniProtKB-KW"/>
</dbReference>
<name>A0AAE0WYP9_9PEZI</name>
<protein>
    <submittedName>
        <fullName evidence="3">Aminotransferase family protein-like protein</fullName>
    </submittedName>
</protein>
<accession>A0AAE0WYP9</accession>
<reference evidence="3" key="1">
    <citation type="journal article" date="2023" name="Mol. Phylogenet. Evol.">
        <title>Genome-scale phylogeny and comparative genomics of the fungal order Sordariales.</title>
        <authorList>
            <person name="Hensen N."/>
            <person name="Bonometti L."/>
            <person name="Westerberg I."/>
            <person name="Brannstrom I.O."/>
            <person name="Guillou S."/>
            <person name="Cros-Aarteil S."/>
            <person name="Calhoun S."/>
            <person name="Haridas S."/>
            <person name="Kuo A."/>
            <person name="Mondo S."/>
            <person name="Pangilinan J."/>
            <person name="Riley R."/>
            <person name="LaButti K."/>
            <person name="Andreopoulos B."/>
            <person name="Lipzen A."/>
            <person name="Chen C."/>
            <person name="Yan M."/>
            <person name="Daum C."/>
            <person name="Ng V."/>
            <person name="Clum A."/>
            <person name="Steindorff A."/>
            <person name="Ohm R.A."/>
            <person name="Martin F."/>
            <person name="Silar P."/>
            <person name="Natvig D.O."/>
            <person name="Lalanne C."/>
            <person name="Gautier V."/>
            <person name="Ament-Velasquez S.L."/>
            <person name="Kruys A."/>
            <person name="Hutchinson M.I."/>
            <person name="Powell A.J."/>
            <person name="Barry K."/>
            <person name="Miller A.N."/>
            <person name="Grigoriev I.V."/>
            <person name="Debuchy R."/>
            <person name="Gladieux P."/>
            <person name="Hiltunen Thoren M."/>
            <person name="Johannesson H."/>
        </authorList>
    </citation>
    <scope>NUCLEOTIDE SEQUENCE</scope>
    <source>
        <strain evidence="3">CBS 314.62</strain>
    </source>
</reference>
<dbReference type="InterPro" id="IPR015421">
    <property type="entry name" value="PyrdxlP-dep_Trfase_major"/>
</dbReference>
<dbReference type="PANTHER" id="PTHR43092:SF2">
    <property type="entry name" value="HERCYNYLCYSTEINE SULFOXIDE LYASE"/>
    <property type="match status" value="1"/>
</dbReference>
<evidence type="ECO:0000259" key="2">
    <source>
        <dbReference type="Pfam" id="PF00266"/>
    </source>
</evidence>
<keyword evidence="1" id="KW-0663">Pyridoxal phosphate</keyword>
<dbReference type="Gene3D" id="3.40.640.10">
    <property type="entry name" value="Type I PLP-dependent aspartate aminotransferase-like (Major domain)"/>
    <property type="match status" value="1"/>
</dbReference>
<gene>
    <name evidence="3" type="ORF">B0T22DRAFT_388339</name>
</gene>
<dbReference type="Proteomes" id="UP001270362">
    <property type="component" value="Unassembled WGS sequence"/>
</dbReference>
<dbReference type="Pfam" id="PF00266">
    <property type="entry name" value="Aminotran_5"/>
    <property type="match status" value="1"/>
</dbReference>
<dbReference type="InterPro" id="IPR015424">
    <property type="entry name" value="PyrdxlP-dep_Trfase"/>
</dbReference>
<comment type="caution">
    <text evidence="3">The sequence shown here is derived from an EMBL/GenBank/DDBJ whole genome shotgun (WGS) entry which is preliminary data.</text>
</comment>
<evidence type="ECO:0000313" key="4">
    <source>
        <dbReference type="Proteomes" id="UP001270362"/>
    </source>
</evidence>